<accession>A0A4D4KS64</accession>
<sequence>MADLPGQRLMERLRQTKGPGKNAKAGPPVHDDRVHRNFTADGPNRLWLTDITEYPTGEGKLYMCAVKDAFSGCIVGYSIDARMQSRLAMAAPVPILT</sequence>
<dbReference type="PANTHER" id="PTHR46889">
    <property type="entry name" value="TRANSPOSASE INSF FOR INSERTION SEQUENCE IS3B-RELATED"/>
    <property type="match status" value="1"/>
</dbReference>
<dbReference type="InterPro" id="IPR050900">
    <property type="entry name" value="Transposase_IS3/IS150/IS904"/>
</dbReference>
<evidence type="ECO:0000259" key="2">
    <source>
        <dbReference type="Pfam" id="PF00665"/>
    </source>
</evidence>
<dbReference type="Gene3D" id="3.30.420.10">
    <property type="entry name" value="Ribonuclease H-like superfamily/Ribonuclease H"/>
    <property type="match status" value="1"/>
</dbReference>
<dbReference type="AlphaFoldDB" id="A0A4D4KS64"/>
<comment type="caution">
    <text evidence="3">The sequence shown here is derived from an EMBL/GenBank/DDBJ whole genome shotgun (WGS) entry which is preliminary data.</text>
</comment>
<dbReference type="InterPro" id="IPR036397">
    <property type="entry name" value="RNaseH_sf"/>
</dbReference>
<dbReference type="GO" id="GO:0003676">
    <property type="term" value="F:nucleic acid binding"/>
    <property type="evidence" value="ECO:0007669"/>
    <property type="project" value="InterPro"/>
</dbReference>
<evidence type="ECO:0000256" key="1">
    <source>
        <dbReference type="SAM" id="MobiDB-lite"/>
    </source>
</evidence>
<dbReference type="InterPro" id="IPR001584">
    <property type="entry name" value="Integrase_cat-core"/>
</dbReference>
<proteinExistence type="predicted"/>
<dbReference type="GO" id="GO:0015074">
    <property type="term" value="P:DNA integration"/>
    <property type="evidence" value="ECO:0007669"/>
    <property type="project" value="InterPro"/>
</dbReference>
<reference evidence="3 4" key="1">
    <citation type="journal article" date="2020" name="Int. J. Syst. Evol. Microbiol.">
        <title>Reclassification of Streptomyces castelarensis and Streptomyces sporoclivatus as later heterotypic synonyms of Streptomyces antimycoticus.</title>
        <authorList>
            <person name="Komaki H."/>
            <person name="Tamura T."/>
        </authorList>
    </citation>
    <scope>NUCLEOTIDE SEQUENCE [LARGE SCALE GENOMIC DNA]</scope>
    <source>
        <strain evidence="3 4">NBRC 12839</strain>
    </source>
</reference>
<feature type="domain" description="Integrase catalytic" evidence="2">
    <location>
        <begin position="41"/>
        <end position="90"/>
    </location>
</feature>
<feature type="region of interest" description="Disordered" evidence="1">
    <location>
        <begin position="14"/>
        <end position="35"/>
    </location>
</feature>
<dbReference type="EMBL" id="BJHV01000001">
    <property type="protein sequence ID" value="GDY48689.1"/>
    <property type="molecule type" value="Genomic_DNA"/>
</dbReference>
<protein>
    <recommendedName>
        <fullName evidence="2">Integrase catalytic domain-containing protein</fullName>
    </recommendedName>
</protein>
<dbReference type="PANTHER" id="PTHR46889:SF4">
    <property type="entry name" value="TRANSPOSASE INSO FOR INSERTION SEQUENCE ELEMENT IS911B-RELATED"/>
    <property type="match status" value="1"/>
</dbReference>
<evidence type="ECO:0000313" key="3">
    <source>
        <dbReference type="EMBL" id="GDY48689.1"/>
    </source>
</evidence>
<dbReference type="SUPFAM" id="SSF53098">
    <property type="entry name" value="Ribonuclease H-like"/>
    <property type="match status" value="1"/>
</dbReference>
<evidence type="ECO:0000313" key="4">
    <source>
        <dbReference type="Proteomes" id="UP000299290"/>
    </source>
</evidence>
<name>A0A4D4KS64_9ACTN</name>
<dbReference type="InterPro" id="IPR012337">
    <property type="entry name" value="RNaseH-like_sf"/>
</dbReference>
<keyword evidence="4" id="KW-1185">Reference proteome</keyword>
<gene>
    <name evidence="3" type="ORF">SANT12839_095710</name>
</gene>
<dbReference type="Proteomes" id="UP000299290">
    <property type="component" value="Unassembled WGS sequence"/>
</dbReference>
<organism evidence="3 4">
    <name type="scientific">Streptomyces antimycoticus</name>
    <dbReference type="NCBI Taxonomy" id="68175"/>
    <lineage>
        <taxon>Bacteria</taxon>
        <taxon>Bacillati</taxon>
        <taxon>Actinomycetota</taxon>
        <taxon>Actinomycetes</taxon>
        <taxon>Kitasatosporales</taxon>
        <taxon>Streptomycetaceae</taxon>
        <taxon>Streptomyces</taxon>
        <taxon>Streptomyces violaceusniger group</taxon>
    </lineage>
</organism>
<dbReference type="Pfam" id="PF00665">
    <property type="entry name" value="rve"/>
    <property type="match status" value="1"/>
</dbReference>